<protein>
    <submittedName>
        <fullName evidence="1">Uncharacterized protein</fullName>
    </submittedName>
</protein>
<dbReference type="AlphaFoldDB" id="A0A167XCZ4"/>
<gene>
    <name evidence="1" type="ORF">FIBSPDRAFT_965917</name>
</gene>
<accession>A0A167XCZ4</accession>
<evidence type="ECO:0000313" key="2">
    <source>
        <dbReference type="Proteomes" id="UP000076532"/>
    </source>
</evidence>
<dbReference type="Proteomes" id="UP000076532">
    <property type="component" value="Unassembled WGS sequence"/>
</dbReference>
<dbReference type="EMBL" id="KV417762">
    <property type="protein sequence ID" value="KZP07083.1"/>
    <property type="molecule type" value="Genomic_DNA"/>
</dbReference>
<evidence type="ECO:0000313" key="1">
    <source>
        <dbReference type="EMBL" id="KZP07083.1"/>
    </source>
</evidence>
<name>A0A167XCZ4_9AGAM</name>
<keyword evidence="2" id="KW-1185">Reference proteome</keyword>
<reference evidence="1 2" key="1">
    <citation type="journal article" date="2016" name="Mol. Biol. Evol.">
        <title>Comparative Genomics of Early-Diverging Mushroom-Forming Fungi Provides Insights into the Origins of Lignocellulose Decay Capabilities.</title>
        <authorList>
            <person name="Nagy L.G."/>
            <person name="Riley R."/>
            <person name="Tritt A."/>
            <person name="Adam C."/>
            <person name="Daum C."/>
            <person name="Floudas D."/>
            <person name="Sun H."/>
            <person name="Yadav J.S."/>
            <person name="Pangilinan J."/>
            <person name="Larsson K.H."/>
            <person name="Matsuura K."/>
            <person name="Barry K."/>
            <person name="Labutti K."/>
            <person name="Kuo R."/>
            <person name="Ohm R.A."/>
            <person name="Bhattacharya S.S."/>
            <person name="Shirouzu T."/>
            <person name="Yoshinaga Y."/>
            <person name="Martin F.M."/>
            <person name="Grigoriev I.V."/>
            <person name="Hibbett D.S."/>
        </authorList>
    </citation>
    <scope>NUCLEOTIDE SEQUENCE [LARGE SCALE GENOMIC DNA]</scope>
    <source>
        <strain evidence="1 2">CBS 109695</strain>
    </source>
</reference>
<dbReference type="OrthoDB" id="3235981at2759"/>
<proteinExistence type="predicted"/>
<organism evidence="1 2">
    <name type="scientific">Athelia psychrophila</name>
    <dbReference type="NCBI Taxonomy" id="1759441"/>
    <lineage>
        <taxon>Eukaryota</taxon>
        <taxon>Fungi</taxon>
        <taxon>Dikarya</taxon>
        <taxon>Basidiomycota</taxon>
        <taxon>Agaricomycotina</taxon>
        <taxon>Agaricomycetes</taxon>
        <taxon>Agaricomycetidae</taxon>
        <taxon>Atheliales</taxon>
        <taxon>Atheliaceae</taxon>
        <taxon>Athelia</taxon>
    </lineage>
</organism>
<sequence>MVQFDPTDEKIPQILRDRIVSWDTEVPRLQFSQYGPIDKYLNLKFPNGMVKPQGLMRPIVQHVEPDPGAEQGQGDGLDWLDDVGDVSMDSTGALRFKHVHAPPINPLLAGQYVSRQAAKRYPDFVVVSYYGEKEKHDKIRIILEIGSLHNKGPASEIAKQEIQMQLYGYMDLLGEEGEGGRWDTNALGVGILGTEVCFSRARKLGAKHVGFTYGSKWATLYDGTFVQEMNDMAPLFK</sequence>